<dbReference type="EMBL" id="CP127173">
    <property type="protein sequence ID" value="WIV57270.1"/>
    <property type="molecule type" value="Genomic_DNA"/>
</dbReference>
<evidence type="ECO:0000313" key="3">
    <source>
        <dbReference type="EMBL" id="WIV57270.1"/>
    </source>
</evidence>
<dbReference type="SUPFAM" id="SSF55909">
    <property type="entry name" value="Pentein"/>
    <property type="match status" value="1"/>
</dbReference>
<dbReference type="PANTHER" id="PTHR12737:SF9">
    <property type="entry name" value="DIMETHYLARGININASE"/>
    <property type="match status" value="1"/>
</dbReference>
<name>A0ABY8XNM8_9PSEU</name>
<dbReference type="Pfam" id="PF19420">
    <property type="entry name" value="DDAH_eukar"/>
    <property type="match status" value="1"/>
</dbReference>
<keyword evidence="2" id="KW-0378">Hydrolase</keyword>
<evidence type="ECO:0000256" key="1">
    <source>
        <dbReference type="ARBA" id="ARBA00008532"/>
    </source>
</evidence>
<evidence type="ECO:0000313" key="4">
    <source>
        <dbReference type="Proteomes" id="UP001227101"/>
    </source>
</evidence>
<accession>A0ABY8XNM8</accession>
<gene>
    <name evidence="3" type="ORF">QP939_00785</name>
</gene>
<dbReference type="RefSeq" id="WP_285454512.1">
    <property type="nucleotide sequence ID" value="NZ_CP127173.1"/>
</dbReference>
<comment type="similarity">
    <text evidence="1">Belongs to the DDAH family.</text>
</comment>
<proteinExistence type="inferred from homology"/>
<reference evidence="3 4" key="1">
    <citation type="submission" date="2023-06" db="EMBL/GenBank/DDBJ databases">
        <authorList>
            <person name="Oyuntsetseg B."/>
            <person name="Kim S.B."/>
        </authorList>
    </citation>
    <scope>NUCLEOTIDE SEQUENCE [LARGE SCALE GENOMIC DNA]</scope>
    <source>
        <strain evidence="3 4">2-2</strain>
    </source>
</reference>
<organism evidence="3 4">
    <name type="scientific">Amycolatopsis nalaikhensis</name>
    <dbReference type="NCBI Taxonomy" id="715472"/>
    <lineage>
        <taxon>Bacteria</taxon>
        <taxon>Bacillati</taxon>
        <taxon>Actinomycetota</taxon>
        <taxon>Actinomycetes</taxon>
        <taxon>Pseudonocardiales</taxon>
        <taxon>Pseudonocardiaceae</taxon>
        <taxon>Amycolatopsis</taxon>
    </lineage>
</organism>
<dbReference type="Proteomes" id="UP001227101">
    <property type="component" value="Chromosome"/>
</dbReference>
<sequence length="283" mass="30246">MTSTVSLADPSGAGEAPASHRRLLMCPPKYFRIDYEINPYMHVGVQPDLDAAIAEHEAIVEAHLAAGRKVEFVDADPACPDMTYTANAAVVRGNRAVLATLPPERAAETPHHRTWLRDNGFEVAETRYAFSGQGDALACGDLLLAAHGQRTDARAFRTLARHLDCEVVGLRTTSARWYDLDLAVAVVHPGAVLAYNPEALDAPSLRTLRGLGMELIEVAPEEAAAFALNLISDGRTVTMTSGAPRLAADLRSSGLTVVELETQELRKGGGGVRCTALTLDNPA</sequence>
<dbReference type="InterPro" id="IPR033199">
    <property type="entry name" value="DDAH-like"/>
</dbReference>
<dbReference type="PANTHER" id="PTHR12737">
    <property type="entry name" value="DIMETHYLARGININE DIMETHYLAMINOHYDROLASE"/>
    <property type="match status" value="1"/>
</dbReference>
<dbReference type="Gene3D" id="3.75.10.10">
    <property type="entry name" value="L-arginine/glycine Amidinotransferase, Chain A"/>
    <property type="match status" value="1"/>
</dbReference>
<evidence type="ECO:0000256" key="2">
    <source>
        <dbReference type="ARBA" id="ARBA00022801"/>
    </source>
</evidence>
<protein>
    <submittedName>
        <fullName evidence="3">Arginine deiminase-related protein</fullName>
    </submittedName>
</protein>
<keyword evidence="4" id="KW-1185">Reference proteome</keyword>